<dbReference type="Gene3D" id="3.30.700.10">
    <property type="entry name" value="Glycoprotein, Type 4 Pilin"/>
    <property type="match status" value="1"/>
</dbReference>
<sequence length="189" mass="20164">MSNSKGFTLVELAIVLMIIGVILGGVVKGTELVTNAKTKRLYRDYQNVQTAYLAYLDRTGETPGDITDAQTDANRDNKVSDNVNFWQELRSENLYDTAGATDNIPDHVFGGSMTATSGTSTANVMDFTNNNLVCFNEVLDKNTESLDKLFDDGVGTTGEIRHAATAATTDASAYSAADGATGTICIALD</sequence>
<keyword evidence="1" id="KW-1133">Transmembrane helix</keyword>
<comment type="caution">
    <text evidence="2">The sequence shown here is derived from an EMBL/GenBank/DDBJ whole genome shotgun (WGS) entry which is preliminary data.</text>
</comment>
<evidence type="ECO:0000313" key="2">
    <source>
        <dbReference type="EMBL" id="TCK62428.1"/>
    </source>
</evidence>
<gene>
    <name evidence="2" type="ORF">C8D98_0954</name>
</gene>
<evidence type="ECO:0000313" key="3">
    <source>
        <dbReference type="Proteomes" id="UP000294614"/>
    </source>
</evidence>
<dbReference type="InterPro" id="IPR012902">
    <property type="entry name" value="N_methyl_site"/>
</dbReference>
<dbReference type="RefSeq" id="WP_132872477.1">
    <property type="nucleotide sequence ID" value="NZ_SMGG01000003.1"/>
</dbReference>
<dbReference type="Pfam" id="PF07963">
    <property type="entry name" value="N_methyl"/>
    <property type="match status" value="1"/>
</dbReference>
<dbReference type="AlphaFoldDB" id="A0A4R1KCT2"/>
<keyword evidence="1" id="KW-0812">Transmembrane</keyword>
<dbReference type="Proteomes" id="UP000294614">
    <property type="component" value="Unassembled WGS sequence"/>
</dbReference>
<name>A0A4R1KCT2_9BACT</name>
<dbReference type="OrthoDB" id="9795524at2"/>
<protein>
    <submittedName>
        <fullName evidence="2">Prepilin-type N-terminal cleavage/methylation domain-containing protein</fullName>
    </submittedName>
</protein>
<organism evidence="2 3">
    <name type="scientific">Seleniivibrio woodruffii</name>
    <dbReference type="NCBI Taxonomy" id="1078050"/>
    <lineage>
        <taxon>Bacteria</taxon>
        <taxon>Pseudomonadati</taxon>
        <taxon>Deferribacterota</taxon>
        <taxon>Deferribacteres</taxon>
        <taxon>Deferribacterales</taxon>
        <taxon>Geovibrionaceae</taxon>
        <taxon>Seleniivibrio</taxon>
    </lineage>
</organism>
<dbReference type="NCBIfam" id="TIGR02532">
    <property type="entry name" value="IV_pilin_GFxxxE"/>
    <property type="match status" value="1"/>
</dbReference>
<evidence type="ECO:0000256" key="1">
    <source>
        <dbReference type="SAM" id="Phobius"/>
    </source>
</evidence>
<proteinExistence type="predicted"/>
<dbReference type="PROSITE" id="PS00409">
    <property type="entry name" value="PROKAR_NTER_METHYL"/>
    <property type="match status" value="1"/>
</dbReference>
<dbReference type="EMBL" id="SMGG01000003">
    <property type="protein sequence ID" value="TCK62428.1"/>
    <property type="molecule type" value="Genomic_DNA"/>
</dbReference>
<dbReference type="SUPFAM" id="SSF54523">
    <property type="entry name" value="Pili subunits"/>
    <property type="match status" value="1"/>
</dbReference>
<keyword evidence="1" id="KW-0472">Membrane</keyword>
<accession>A0A4R1KCT2</accession>
<keyword evidence="3" id="KW-1185">Reference proteome</keyword>
<reference evidence="2 3" key="1">
    <citation type="submission" date="2019-03" db="EMBL/GenBank/DDBJ databases">
        <title>Genomic Encyclopedia of Type Strains, Phase IV (KMG-IV): sequencing the most valuable type-strain genomes for metagenomic binning, comparative biology and taxonomic classification.</title>
        <authorList>
            <person name="Goeker M."/>
        </authorList>
    </citation>
    <scope>NUCLEOTIDE SEQUENCE [LARGE SCALE GENOMIC DNA]</scope>
    <source>
        <strain evidence="2 3">DSM 24984</strain>
    </source>
</reference>
<dbReference type="InterPro" id="IPR045584">
    <property type="entry name" value="Pilin-like"/>
</dbReference>
<feature type="transmembrane region" description="Helical" evidence="1">
    <location>
        <begin position="6"/>
        <end position="27"/>
    </location>
</feature>